<name>K5UTG1_PHACS</name>
<dbReference type="EMBL" id="JH930474">
    <property type="protein sequence ID" value="EKM53241.1"/>
    <property type="molecule type" value="Genomic_DNA"/>
</dbReference>
<gene>
    <name evidence="1" type="ORF">PHACADRAFT_197663</name>
</gene>
<proteinExistence type="predicted"/>
<evidence type="ECO:0000313" key="1">
    <source>
        <dbReference type="EMBL" id="EKM53241.1"/>
    </source>
</evidence>
<keyword evidence="2" id="KW-1185">Reference proteome</keyword>
<dbReference type="HOGENOM" id="CLU_2705647_0_0_1"/>
<dbReference type="AlphaFoldDB" id="K5UTG1"/>
<dbReference type="OrthoDB" id="2793851at2759"/>
<dbReference type="Proteomes" id="UP000008370">
    <property type="component" value="Unassembled WGS sequence"/>
</dbReference>
<dbReference type="KEGG" id="pco:PHACADRAFT_197663"/>
<reference evidence="1 2" key="1">
    <citation type="journal article" date="2012" name="BMC Genomics">
        <title>Comparative genomics of the white-rot fungi, Phanerochaete carnosa and P. chrysosporium, to elucidate the genetic basis of the distinct wood types they colonize.</title>
        <authorList>
            <person name="Suzuki H."/>
            <person name="MacDonald J."/>
            <person name="Syed K."/>
            <person name="Salamov A."/>
            <person name="Hori C."/>
            <person name="Aerts A."/>
            <person name="Henrissat B."/>
            <person name="Wiebenga A."/>
            <person name="vanKuyk P.A."/>
            <person name="Barry K."/>
            <person name="Lindquist E."/>
            <person name="LaButti K."/>
            <person name="Lapidus A."/>
            <person name="Lucas S."/>
            <person name="Coutinho P."/>
            <person name="Gong Y."/>
            <person name="Samejima M."/>
            <person name="Mahadevan R."/>
            <person name="Abou-Zaid M."/>
            <person name="de Vries R.P."/>
            <person name="Igarashi K."/>
            <person name="Yadav J.S."/>
            <person name="Grigoriev I.V."/>
            <person name="Master E.R."/>
        </authorList>
    </citation>
    <scope>NUCLEOTIDE SEQUENCE [LARGE SCALE GENOMIC DNA]</scope>
    <source>
        <strain evidence="1 2">HHB-10118-sp</strain>
    </source>
</reference>
<evidence type="ECO:0000313" key="2">
    <source>
        <dbReference type="Proteomes" id="UP000008370"/>
    </source>
</evidence>
<accession>K5UTG1</accession>
<dbReference type="RefSeq" id="XP_007397934.1">
    <property type="nucleotide sequence ID" value="XM_007397872.1"/>
</dbReference>
<sequence length="73" mass="7850">MGCLARICENIGFYNGLCGSSPTEIQDDTSSVGPQKGWDCFLFVNYSCASDKGHVTIEYPGIPDLGNDNNALE</sequence>
<protein>
    <submittedName>
        <fullName evidence="1">Uncharacterized protein</fullName>
    </submittedName>
</protein>
<organism evidence="1 2">
    <name type="scientific">Phanerochaete carnosa (strain HHB-10118-sp)</name>
    <name type="common">White-rot fungus</name>
    <name type="synonym">Peniophora carnosa</name>
    <dbReference type="NCBI Taxonomy" id="650164"/>
    <lineage>
        <taxon>Eukaryota</taxon>
        <taxon>Fungi</taxon>
        <taxon>Dikarya</taxon>
        <taxon>Basidiomycota</taxon>
        <taxon>Agaricomycotina</taxon>
        <taxon>Agaricomycetes</taxon>
        <taxon>Polyporales</taxon>
        <taxon>Phanerochaetaceae</taxon>
        <taxon>Phanerochaete</taxon>
    </lineage>
</organism>
<dbReference type="GeneID" id="18911267"/>
<dbReference type="InParanoid" id="K5UTG1"/>